<sequence length="378" mass="41554">MAVASRSFHAFRRGSLLALLLAGVLAGCSQRGGEALSLLDTMSGSQRPDAPEIRRQTRTLDADGTDYVVDLYRRTDGQVRASLLLVPGVTPEGRDDPRLVEFAELLAQARFAVTVPELPNLRELRVSAEDAESIGDLLARLASESRAERPLGLAAISYAAGPALLAASSAPPWEAPDFMLAVGGYYDTENVVRYFTTGAFREPGETDWRQGDPHPQARWLFLRANADRLENPADRRALQRIATRRMKDPQADTSLQKRRLTREGRDVLALLENRDPDAVSARIAELPAFLRRELADLSLAGKDLGTVDFPVLLLHGRDDPVIPYSESLRLAEALPEGTAEVTLTEGLMHVEMADSRISDGIRLYDLTVRLLELRDGLP</sequence>
<gene>
    <name evidence="1" type="ORF">ACFOW6_01315</name>
</gene>
<dbReference type="Proteomes" id="UP001595799">
    <property type="component" value="Unassembled WGS sequence"/>
</dbReference>
<protein>
    <recommendedName>
        <fullName evidence="3">Alpha/beta hydrolase</fullName>
    </recommendedName>
</protein>
<dbReference type="PROSITE" id="PS51257">
    <property type="entry name" value="PROKAR_LIPOPROTEIN"/>
    <property type="match status" value="1"/>
</dbReference>
<evidence type="ECO:0000313" key="1">
    <source>
        <dbReference type="EMBL" id="MFC4350173.1"/>
    </source>
</evidence>
<dbReference type="EMBL" id="JBHSCW010000001">
    <property type="protein sequence ID" value="MFC4350173.1"/>
    <property type="molecule type" value="Genomic_DNA"/>
</dbReference>
<dbReference type="SUPFAM" id="SSF53474">
    <property type="entry name" value="alpha/beta-Hydrolases"/>
    <property type="match status" value="1"/>
</dbReference>
<comment type="caution">
    <text evidence="1">The sequence shown here is derived from an EMBL/GenBank/DDBJ whole genome shotgun (WGS) entry which is preliminary data.</text>
</comment>
<dbReference type="InterPro" id="IPR029058">
    <property type="entry name" value="AB_hydrolase_fold"/>
</dbReference>
<evidence type="ECO:0000313" key="2">
    <source>
        <dbReference type="Proteomes" id="UP001595799"/>
    </source>
</evidence>
<evidence type="ECO:0008006" key="3">
    <source>
        <dbReference type="Google" id="ProtNLM"/>
    </source>
</evidence>
<accession>A0ABV8UIA2</accession>
<dbReference type="Gene3D" id="3.40.50.1820">
    <property type="entry name" value="alpha/beta hydrolase"/>
    <property type="match status" value="1"/>
</dbReference>
<name>A0ABV8UIA2_9PROT</name>
<keyword evidence="2" id="KW-1185">Reference proteome</keyword>
<organism evidence="1 2">
    <name type="scientific">Fodinicurvata halophila</name>
    <dbReference type="NCBI Taxonomy" id="1419723"/>
    <lineage>
        <taxon>Bacteria</taxon>
        <taxon>Pseudomonadati</taxon>
        <taxon>Pseudomonadota</taxon>
        <taxon>Alphaproteobacteria</taxon>
        <taxon>Rhodospirillales</taxon>
        <taxon>Rhodovibrionaceae</taxon>
        <taxon>Fodinicurvata</taxon>
    </lineage>
</organism>
<dbReference type="RefSeq" id="WP_382420359.1">
    <property type="nucleotide sequence ID" value="NZ_JBHSCW010000001.1"/>
</dbReference>
<proteinExistence type="predicted"/>
<reference evidence="2" key="1">
    <citation type="journal article" date="2019" name="Int. J. Syst. Evol. Microbiol.">
        <title>The Global Catalogue of Microorganisms (GCM) 10K type strain sequencing project: providing services to taxonomists for standard genome sequencing and annotation.</title>
        <authorList>
            <consortium name="The Broad Institute Genomics Platform"/>
            <consortium name="The Broad Institute Genome Sequencing Center for Infectious Disease"/>
            <person name="Wu L."/>
            <person name="Ma J."/>
        </authorList>
    </citation>
    <scope>NUCLEOTIDE SEQUENCE [LARGE SCALE GENOMIC DNA]</scope>
    <source>
        <strain evidence="2">CECT 8472</strain>
    </source>
</reference>